<protein>
    <submittedName>
        <fullName evidence="1">Uncharacterized protein</fullName>
    </submittedName>
</protein>
<name>A0A1G2V2W0_9BACT</name>
<evidence type="ECO:0000313" key="1">
    <source>
        <dbReference type="EMBL" id="OHB15945.1"/>
    </source>
</evidence>
<proteinExistence type="predicted"/>
<dbReference type="Proteomes" id="UP000177697">
    <property type="component" value="Unassembled WGS sequence"/>
</dbReference>
<reference evidence="1 2" key="1">
    <citation type="journal article" date="2016" name="Nat. Commun.">
        <title>Thousands of microbial genomes shed light on interconnected biogeochemical processes in an aquifer system.</title>
        <authorList>
            <person name="Anantharaman K."/>
            <person name="Brown C.T."/>
            <person name="Hug L.A."/>
            <person name="Sharon I."/>
            <person name="Castelle C.J."/>
            <person name="Probst A.J."/>
            <person name="Thomas B.C."/>
            <person name="Singh A."/>
            <person name="Wilkins M.J."/>
            <person name="Karaoz U."/>
            <person name="Brodie E.L."/>
            <person name="Williams K.H."/>
            <person name="Hubbard S.S."/>
            <person name="Banfield J.F."/>
        </authorList>
    </citation>
    <scope>NUCLEOTIDE SEQUENCE [LARGE SCALE GENOMIC DNA]</scope>
</reference>
<accession>A0A1G2V2W0</accession>
<organism evidence="1 2">
    <name type="scientific">Candidatus Zambryskibacteria bacterium RIFOXYC1_FULL_39_10</name>
    <dbReference type="NCBI Taxonomy" id="1802779"/>
    <lineage>
        <taxon>Bacteria</taxon>
        <taxon>Candidatus Zambryskiibacteriota</taxon>
    </lineage>
</organism>
<dbReference type="AlphaFoldDB" id="A0A1G2V2W0"/>
<dbReference type="EMBL" id="MHWW01000004">
    <property type="protein sequence ID" value="OHB15945.1"/>
    <property type="molecule type" value="Genomic_DNA"/>
</dbReference>
<gene>
    <name evidence="1" type="ORF">A2431_03640</name>
</gene>
<evidence type="ECO:0000313" key="2">
    <source>
        <dbReference type="Proteomes" id="UP000177697"/>
    </source>
</evidence>
<sequence>MSVGYKAKLDAMMKEFPFIGRYLGDKTLTELPKISRVDLDVIDNWGYTEEWRWYKRIGYPSPISRNYFLINRGGEEIARVTPCHVGAEPREKLWGIFSRKPKVIETRGETVYEAVKRLSDPDQVNFIVKVETLVLPRRTRITIYKVPAGIPFSAWITRIKEIAENELTREISKIDTVE</sequence>
<comment type="caution">
    <text evidence="1">The sequence shown here is derived from an EMBL/GenBank/DDBJ whole genome shotgun (WGS) entry which is preliminary data.</text>
</comment>